<dbReference type="OrthoDB" id="6279852at2759"/>
<dbReference type="EMBL" id="SUNJ01007500">
    <property type="protein sequence ID" value="TPP61945.1"/>
    <property type="molecule type" value="Genomic_DNA"/>
</dbReference>
<evidence type="ECO:0000313" key="2">
    <source>
        <dbReference type="EMBL" id="TPP61945.1"/>
    </source>
</evidence>
<dbReference type="Proteomes" id="UP000316759">
    <property type="component" value="Unassembled WGS sequence"/>
</dbReference>
<dbReference type="AlphaFoldDB" id="A0A504YN27"/>
<reference evidence="2 3" key="1">
    <citation type="submission" date="2019-04" db="EMBL/GenBank/DDBJ databases">
        <title>Annotation for the trematode Fasciola gigantica.</title>
        <authorList>
            <person name="Choi Y.-J."/>
        </authorList>
    </citation>
    <scope>NUCLEOTIDE SEQUENCE [LARGE SCALE GENOMIC DNA]</scope>
    <source>
        <strain evidence="2">Uganda_cow_1</strain>
    </source>
</reference>
<organism evidence="2 3">
    <name type="scientific">Fasciola gigantica</name>
    <name type="common">Giant liver fluke</name>
    <dbReference type="NCBI Taxonomy" id="46835"/>
    <lineage>
        <taxon>Eukaryota</taxon>
        <taxon>Metazoa</taxon>
        <taxon>Spiralia</taxon>
        <taxon>Lophotrochozoa</taxon>
        <taxon>Platyhelminthes</taxon>
        <taxon>Trematoda</taxon>
        <taxon>Digenea</taxon>
        <taxon>Plagiorchiida</taxon>
        <taxon>Echinostomata</taxon>
        <taxon>Echinostomatoidea</taxon>
        <taxon>Fasciolidae</taxon>
        <taxon>Fasciola</taxon>
    </lineage>
</organism>
<gene>
    <name evidence="2" type="ORF">FGIG_09145</name>
</gene>
<proteinExistence type="predicted"/>
<keyword evidence="3" id="KW-1185">Reference proteome</keyword>
<name>A0A504YN27_FASGI</name>
<comment type="caution">
    <text evidence="2">The sequence shown here is derived from an EMBL/GenBank/DDBJ whole genome shotgun (WGS) entry which is preliminary data.</text>
</comment>
<feature type="compositionally biased region" description="Basic and acidic residues" evidence="1">
    <location>
        <begin position="103"/>
        <end position="115"/>
    </location>
</feature>
<evidence type="ECO:0000313" key="3">
    <source>
        <dbReference type="Proteomes" id="UP000316759"/>
    </source>
</evidence>
<accession>A0A504YN27</accession>
<evidence type="ECO:0000256" key="1">
    <source>
        <dbReference type="SAM" id="MobiDB-lite"/>
    </source>
</evidence>
<protein>
    <submittedName>
        <fullName evidence="2">Uncharacterized protein</fullName>
    </submittedName>
</protein>
<sequence length="126" mass="14453">MPTVMFYGIHSATFHIVSNFRIRMSADLYIDRFLPALAKELRKQTGVAAIRTQMMYEALILPMFDSHPQWTYALRGSVLVDFTSVNRGYFSKRMKMTRTNTLSDRKSDNTGEDNKTAPTADDQTEC</sequence>
<feature type="region of interest" description="Disordered" evidence="1">
    <location>
        <begin position="100"/>
        <end position="126"/>
    </location>
</feature>